<name>A0ABT9XJW0_9BACL</name>
<dbReference type="NCBIfam" id="TIGR01980">
    <property type="entry name" value="sufB"/>
    <property type="match status" value="1"/>
</dbReference>
<evidence type="ECO:0000313" key="4">
    <source>
        <dbReference type="EMBL" id="MDQ0190599.1"/>
    </source>
</evidence>
<dbReference type="InterPro" id="IPR037284">
    <property type="entry name" value="SUF_FeS_clus_asmbl_SufBD_sf"/>
</dbReference>
<dbReference type="Pfam" id="PF01458">
    <property type="entry name" value="SUFBD_core"/>
    <property type="match status" value="1"/>
</dbReference>
<gene>
    <name evidence="4" type="ORF">J2S03_002466</name>
</gene>
<sequence>MAKTLPELEEYQYGFRDKDVSVVKFQKGLSKKVVEEISMMKNEPGWMTDFRLRSLEIFYQKGMPNWGGDLSDLNFDDITYYVKPSEKPGKTWEEVPEEIKNTFDRLGIPEAEQKFLAGVSAQYESEVVYHSMREDLEKLGILFTDTDTALREYPEIFKEYFGTVIPPEDNKFAALNSAVWSGGSFIYVPKGVRSEVPLQAYFRINSENMGQFERTLIICDEDSFVHYVEGCTAPIYSTNSLHSAVVEIIVKDRARCRYSTIQNWAPNIYNLVTKRAVAYKDATMEWVDGNIGSKLTMKYPSVYLMGEGAKGSVLSIAVGGRGQHQDTGAKMIHLAPNTTSTIVSKSISKHGGKTTYRGLTSFAPNAVNSKANVKCDTLIMDDDSTSDTLPYNEIMNDNVTLEHEASVSKVSEEQLFYLMSRGISEEEATRMIVMGFIEPFTRELPMEYAVEMNRLIKFEMEGSVG</sequence>
<dbReference type="PANTHER" id="PTHR30508:SF1">
    <property type="entry name" value="UPF0051 PROTEIN ABCI8, CHLOROPLASTIC-RELATED"/>
    <property type="match status" value="1"/>
</dbReference>
<dbReference type="Proteomes" id="UP001232973">
    <property type="component" value="Unassembled WGS sequence"/>
</dbReference>
<comment type="similarity">
    <text evidence="1">Belongs to the iron-sulfur cluster assembly SufBD family.</text>
</comment>
<dbReference type="SUPFAM" id="SSF101960">
    <property type="entry name" value="Stabilizer of iron transporter SufD"/>
    <property type="match status" value="1"/>
</dbReference>
<dbReference type="Pfam" id="PF19295">
    <property type="entry name" value="SufBD_N"/>
    <property type="match status" value="1"/>
</dbReference>
<dbReference type="InterPro" id="IPR000825">
    <property type="entry name" value="SUF_FeS_clus_asmbl_SufBD_core"/>
</dbReference>
<accession>A0ABT9XJW0</accession>
<dbReference type="EMBL" id="JAUSTP010000021">
    <property type="protein sequence ID" value="MDQ0190599.1"/>
    <property type="molecule type" value="Genomic_DNA"/>
</dbReference>
<dbReference type="InterPro" id="IPR055346">
    <property type="entry name" value="Fe-S_cluster_assembly_SufBD"/>
</dbReference>
<dbReference type="InterPro" id="IPR010231">
    <property type="entry name" value="SUF_FeS_clus_asmbl_SufB"/>
</dbReference>
<evidence type="ECO:0000259" key="2">
    <source>
        <dbReference type="Pfam" id="PF01458"/>
    </source>
</evidence>
<comment type="caution">
    <text evidence="4">The sequence shown here is derived from an EMBL/GenBank/DDBJ whole genome shotgun (WGS) entry which is preliminary data.</text>
</comment>
<dbReference type="InterPro" id="IPR045595">
    <property type="entry name" value="SufBD_N"/>
</dbReference>
<feature type="domain" description="SUF system FeS cluster assembly SufBD N-terminal" evidence="3">
    <location>
        <begin position="139"/>
        <end position="199"/>
    </location>
</feature>
<keyword evidence="5" id="KW-1185">Reference proteome</keyword>
<protein>
    <submittedName>
        <fullName evidence="4">Fe-S cluster assembly protein SufB</fullName>
    </submittedName>
</protein>
<dbReference type="PANTHER" id="PTHR30508">
    <property type="entry name" value="FES CLUSTER ASSEMBLY PROTEIN SUF"/>
    <property type="match status" value="1"/>
</dbReference>
<organism evidence="4 5">
    <name type="scientific">Alicyclobacillus cycloheptanicus</name>
    <dbReference type="NCBI Taxonomy" id="1457"/>
    <lineage>
        <taxon>Bacteria</taxon>
        <taxon>Bacillati</taxon>
        <taxon>Bacillota</taxon>
        <taxon>Bacilli</taxon>
        <taxon>Bacillales</taxon>
        <taxon>Alicyclobacillaceae</taxon>
        <taxon>Alicyclobacillus</taxon>
    </lineage>
</organism>
<dbReference type="RefSeq" id="WP_274456572.1">
    <property type="nucleotide sequence ID" value="NZ_CP067097.1"/>
</dbReference>
<evidence type="ECO:0000256" key="1">
    <source>
        <dbReference type="ARBA" id="ARBA00043967"/>
    </source>
</evidence>
<reference evidence="4 5" key="1">
    <citation type="submission" date="2023-07" db="EMBL/GenBank/DDBJ databases">
        <title>Genomic Encyclopedia of Type Strains, Phase IV (KMG-IV): sequencing the most valuable type-strain genomes for metagenomic binning, comparative biology and taxonomic classification.</title>
        <authorList>
            <person name="Goeker M."/>
        </authorList>
    </citation>
    <scope>NUCLEOTIDE SEQUENCE [LARGE SCALE GENOMIC DNA]</scope>
    <source>
        <strain evidence="4 5">DSM 4006</strain>
    </source>
</reference>
<proteinExistence type="inferred from homology"/>
<feature type="domain" description="SUF system FeS cluster assembly SufBD core" evidence="2">
    <location>
        <begin position="202"/>
        <end position="436"/>
    </location>
</feature>
<evidence type="ECO:0000259" key="3">
    <source>
        <dbReference type="Pfam" id="PF19295"/>
    </source>
</evidence>
<evidence type="ECO:0000313" key="5">
    <source>
        <dbReference type="Proteomes" id="UP001232973"/>
    </source>
</evidence>